<accession>A0ABD1B562</accession>
<feature type="compositionally biased region" description="Polar residues" evidence="7">
    <location>
        <begin position="243"/>
        <end position="262"/>
    </location>
</feature>
<gene>
    <name evidence="10" type="ORF">V5N11_000692</name>
</gene>
<dbReference type="Pfam" id="PF13921">
    <property type="entry name" value="Myb_DNA-bind_6"/>
    <property type="match status" value="1"/>
</dbReference>
<feature type="domain" description="Myb-like" evidence="8">
    <location>
        <begin position="151"/>
        <end position="201"/>
    </location>
</feature>
<dbReference type="SUPFAM" id="SSF46689">
    <property type="entry name" value="Homeodomain-like"/>
    <property type="match status" value="2"/>
</dbReference>
<evidence type="ECO:0000259" key="8">
    <source>
        <dbReference type="PROSITE" id="PS50090"/>
    </source>
</evidence>
<name>A0ABD1B562_CARAN</name>
<evidence type="ECO:0000256" key="6">
    <source>
        <dbReference type="ARBA" id="ARBA00023242"/>
    </source>
</evidence>
<feature type="domain" description="HTH myb-type" evidence="9">
    <location>
        <begin position="155"/>
        <end position="205"/>
    </location>
</feature>
<keyword evidence="4" id="KW-0238">DNA-binding</keyword>
<comment type="caution">
    <text evidence="10">The sequence shown here is derived from an EMBL/GenBank/DDBJ whole genome shotgun (WGS) entry which is preliminary data.</text>
</comment>
<feature type="region of interest" description="Disordered" evidence="7">
    <location>
        <begin position="239"/>
        <end position="267"/>
    </location>
</feature>
<organism evidence="10 11">
    <name type="scientific">Cardamine amara subsp. amara</name>
    <dbReference type="NCBI Taxonomy" id="228776"/>
    <lineage>
        <taxon>Eukaryota</taxon>
        <taxon>Viridiplantae</taxon>
        <taxon>Streptophyta</taxon>
        <taxon>Embryophyta</taxon>
        <taxon>Tracheophyta</taxon>
        <taxon>Spermatophyta</taxon>
        <taxon>Magnoliopsida</taxon>
        <taxon>eudicotyledons</taxon>
        <taxon>Gunneridae</taxon>
        <taxon>Pentapetalae</taxon>
        <taxon>rosids</taxon>
        <taxon>malvids</taxon>
        <taxon>Brassicales</taxon>
        <taxon>Brassicaceae</taxon>
        <taxon>Cardamineae</taxon>
        <taxon>Cardamine</taxon>
    </lineage>
</organism>
<keyword evidence="11" id="KW-1185">Reference proteome</keyword>
<feature type="region of interest" description="Disordered" evidence="7">
    <location>
        <begin position="1"/>
        <end position="50"/>
    </location>
</feature>
<dbReference type="PANTHER" id="PTHR46621">
    <property type="entry name" value="SNRNA-ACTIVATING PROTEIN COMPLEX SUBUNIT 4"/>
    <property type="match status" value="1"/>
</dbReference>
<dbReference type="Pfam" id="PF00249">
    <property type="entry name" value="Myb_DNA-binding"/>
    <property type="match status" value="1"/>
</dbReference>
<evidence type="ECO:0000259" key="9">
    <source>
        <dbReference type="PROSITE" id="PS51294"/>
    </source>
</evidence>
<dbReference type="PANTHER" id="PTHR46621:SF1">
    <property type="entry name" value="SNRNA-ACTIVATING PROTEIN COMPLEX SUBUNIT 4"/>
    <property type="match status" value="1"/>
</dbReference>
<dbReference type="FunFam" id="1.10.10.60:FF:000016">
    <property type="entry name" value="Transcriptional activator Myb isoform A"/>
    <property type="match status" value="1"/>
</dbReference>
<dbReference type="InterPro" id="IPR051575">
    <property type="entry name" value="Myb-like_DNA-bd"/>
</dbReference>
<dbReference type="Proteomes" id="UP001558713">
    <property type="component" value="Unassembled WGS sequence"/>
</dbReference>
<keyword evidence="5" id="KW-0804">Transcription</keyword>
<feature type="domain" description="HTH myb-type" evidence="9">
    <location>
        <begin position="40"/>
        <end position="95"/>
    </location>
</feature>
<evidence type="ECO:0000313" key="10">
    <source>
        <dbReference type="EMBL" id="KAL1213623.1"/>
    </source>
</evidence>
<evidence type="ECO:0000256" key="2">
    <source>
        <dbReference type="ARBA" id="ARBA00022737"/>
    </source>
</evidence>
<evidence type="ECO:0000256" key="5">
    <source>
        <dbReference type="ARBA" id="ARBA00023163"/>
    </source>
</evidence>
<evidence type="ECO:0000256" key="4">
    <source>
        <dbReference type="ARBA" id="ARBA00023125"/>
    </source>
</evidence>
<feature type="compositionally biased region" description="Polar residues" evidence="7">
    <location>
        <begin position="307"/>
        <end position="316"/>
    </location>
</feature>
<dbReference type="CDD" id="cd00167">
    <property type="entry name" value="SANT"/>
    <property type="match status" value="3"/>
</dbReference>
<dbReference type="InterPro" id="IPR009057">
    <property type="entry name" value="Homeodomain-like_sf"/>
</dbReference>
<feature type="compositionally biased region" description="Basic and acidic residues" evidence="7">
    <location>
        <begin position="1"/>
        <end position="12"/>
    </location>
</feature>
<dbReference type="FunFam" id="1.10.10.60:FF:000010">
    <property type="entry name" value="Transcriptional activator Myb isoform A"/>
    <property type="match status" value="1"/>
</dbReference>
<keyword evidence="2" id="KW-0677">Repeat</keyword>
<dbReference type="AlphaFoldDB" id="A0ABD1B562"/>
<dbReference type="InterPro" id="IPR017930">
    <property type="entry name" value="Myb_dom"/>
</dbReference>
<protein>
    <submittedName>
        <fullName evidence="10">Transcription factor MYB3R-2</fullName>
    </submittedName>
</protein>
<sequence length="409" mass="47480">MTESNDLNRSDSDSDLITGEVSPTFVIDSAQGYRRVSGPTRRSTKGGWTPEEDKLLTNAVLRYKAKNWKKIAECVPEWKDKRTDVQCQHRWLKVLNPNLNKGPWRKEEDDMLSELVKNYSENDKPQWSKISKQLPGRIGKQCRERWHNHLNPTIKKTPWSREEELILVHAQKEDGNKWAEIAKLLPGRSENNIKNHWNCSVKKRLEQFPSEPKSYISFQIMEAPKSPQRDPLDLTLGPMSWGNMPSSTSSLRGEESISPSSVESDRSRLNEILETPERSNDNVHIEEWKEFKERLRMAASTFKNTPSIISKRSSPASCLKRHRQKDETPFQIDAKSHLSSEEEHYSTSEYRLMKRNTLSGSKPLGRRLDFDSILWDEYGRRNGIVNFSVRIRSPKSVTNKDDVPPIWLR</sequence>
<feature type="domain" description="Myb-like" evidence="8">
    <location>
        <begin position="40"/>
        <end position="95"/>
    </location>
</feature>
<dbReference type="GO" id="GO:0005634">
    <property type="term" value="C:nucleus"/>
    <property type="evidence" value="ECO:0007669"/>
    <property type="project" value="UniProtKB-SubCell"/>
</dbReference>
<feature type="region of interest" description="Disordered" evidence="7">
    <location>
        <begin position="307"/>
        <end position="327"/>
    </location>
</feature>
<feature type="domain" description="Myb-like" evidence="8">
    <location>
        <begin position="96"/>
        <end position="150"/>
    </location>
</feature>
<dbReference type="EMBL" id="JBANAX010000336">
    <property type="protein sequence ID" value="KAL1213623.1"/>
    <property type="molecule type" value="Genomic_DNA"/>
</dbReference>
<dbReference type="SMART" id="SM00717">
    <property type="entry name" value="SANT"/>
    <property type="match status" value="3"/>
</dbReference>
<dbReference type="Gene3D" id="1.10.10.60">
    <property type="entry name" value="Homeodomain-like"/>
    <property type="match status" value="3"/>
</dbReference>
<keyword evidence="6" id="KW-0539">Nucleus</keyword>
<dbReference type="PROSITE" id="PS50090">
    <property type="entry name" value="MYB_LIKE"/>
    <property type="match status" value="3"/>
</dbReference>
<dbReference type="InterPro" id="IPR001005">
    <property type="entry name" value="SANT/Myb"/>
</dbReference>
<keyword evidence="3" id="KW-0805">Transcription regulation</keyword>
<reference evidence="10 11" key="1">
    <citation type="submission" date="2024-04" db="EMBL/GenBank/DDBJ databases">
        <title>Genome assembly C_amara_ONT_v2.</title>
        <authorList>
            <person name="Yant L."/>
            <person name="Moore C."/>
            <person name="Slenker M."/>
        </authorList>
    </citation>
    <scope>NUCLEOTIDE SEQUENCE [LARGE SCALE GENOMIC DNA]</scope>
    <source>
        <tissue evidence="10">Leaf</tissue>
    </source>
</reference>
<proteinExistence type="predicted"/>
<evidence type="ECO:0000256" key="3">
    <source>
        <dbReference type="ARBA" id="ARBA00023015"/>
    </source>
</evidence>
<dbReference type="GO" id="GO:0003677">
    <property type="term" value="F:DNA binding"/>
    <property type="evidence" value="ECO:0007669"/>
    <property type="project" value="UniProtKB-KW"/>
</dbReference>
<evidence type="ECO:0000256" key="1">
    <source>
        <dbReference type="ARBA" id="ARBA00004123"/>
    </source>
</evidence>
<feature type="domain" description="HTH myb-type" evidence="9">
    <location>
        <begin position="96"/>
        <end position="154"/>
    </location>
</feature>
<evidence type="ECO:0000313" key="11">
    <source>
        <dbReference type="Proteomes" id="UP001558713"/>
    </source>
</evidence>
<comment type="subcellular location">
    <subcellularLocation>
        <location evidence="1">Nucleus</location>
    </subcellularLocation>
</comment>
<evidence type="ECO:0000256" key="7">
    <source>
        <dbReference type="SAM" id="MobiDB-lite"/>
    </source>
</evidence>
<dbReference type="PROSITE" id="PS51294">
    <property type="entry name" value="HTH_MYB"/>
    <property type="match status" value="3"/>
</dbReference>